<evidence type="ECO:0000313" key="6">
    <source>
        <dbReference type="Proteomes" id="UP000619260"/>
    </source>
</evidence>
<evidence type="ECO:0000256" key="1">
    <source>
        <dbReference type="ARBA" id="ARBA00023224"/>
    </source>
</evidence>
<feature type="domain" description="Methyl-accepting transducer" evidence="4">
    <location>
        <begin position="164"/>
        <end position="352"/>
    </location>
</feature>
<dbReference type="SUPFAM" id="SSF58104">
    <property type="entry name" value="Methyl-accepting chemotaxis protein (MCP) signaling domain"/>
    <property type="match status" value="1"/>
</dbReference>
<dbReference type="PANTHER" id="PTHR32089:SF112">
    <property type="entry name" value="LYSOZYME-LIKE PROTEIN-RELATED"/>
    <property type="match status" value="1"/>
</dbReference>
<dbReference type="SUPFAM" id="SSF55785">
    <property type="entry name" value="PYP-like sensor domain (PAS domain)"/>
    <property type="match status" value="1"/>
</dbReference>
<proteinExistence type="inferred from homology"/>
<dbReference type="InterPro" id="IPR035965">
    <property type="entry name" value="PAS-like_dom_sf"/>
</dbReference>
<dbReference type="InterPro" id="IPR004089">
    <property type="entry name" value="MCPsignal_dom"/>
</dbReference>
<dbReference type="GO" id="GO:0016020">
    <property type="term" value="C:membrane"/>
    <property type="evidence" value="ECO:0007669"/>
    <property type="project" value="InterPro"/>
</dbReference>
<keyword evidence="1 3" id="KW-0807">Transducer</keyword>
<dbReference type="Pfam" id="PF00015">
    <property type="entry name" value="MCPsignal"/>
    <property type="match status" value="1"/>
</dbReference>
<comment type="caution">
    <text evidence="5">The sequence shown here is derived from an EMBL/GenBank/DDBJ whole genome shotgun (WGS) entry which is preliminary data.</text>
</comment>
<dbReference type="GO" id="GO:0004888">
    <property type="term" value="F:transmembrane signaling receptor activity"/>
    <property type="evidence" value="ECO:0007669"/>
    <property type="project" value="InterPro"/>
</dbReference>
<dbReference type="EMBL" id="BOPF01000045">
    <property type="protein sequence ID" value="GIJ51185.1"/>
    <property type="molecule type" value="Genomic_DNA"/>
</dbReference>
<evidence type="ECO:0000313" key="5">
    <source>
        <dbReference type="EMBL" id="GIJ51185.1"/>
    </source>
</evidence>
<dbReference type="SMART" id="SM00283">
    <property type="entry name" value="MA"/>
    <property type="match status" value="1"/>
</dbReference>
<dbReference type="InterPro" id="IPR004090">
    <property type="entry name" value="Chemotax_Me-accpt_rcpt"/>
</dbReference>
<dbReference type="Gene3D" id="1.10.287.950">
    <property type="entry name" value="Methyl-accepting chemotaxis protein"/>
    <property type="match status" value="1"/>
</dbReference>
<comment type="similarity">
    <text evidence="2">Belongs to the methyl-accepting chemotaxis (MCP) protein family.</text>
</comment>
<dbReference type="InterPro" id="IPR000014">
    <property type="entry name" value="PAS"/>
</dbReference>
<dbReference type="CDD" id="cd00130">
    <property type="entry name" value="PAS"/>
    <property type="match status" value="1"/>
</dbReference>
<evidence type="ECO:0000256" key="3">
    <source>
        <dbReference type="PROSITE-ProRule" id="PRU00284"/>
    </source>
</evidence>
<dbReference type="Gene3D" id="3.30.450.20">
    <property type="entry name" value="PAS domain"/>
    <property type="match status" value="1"/>
</dbReference>
<dbReference type="PANTHER" id="PTHR32089">
    <property type="entry name" value="METHYL-ACCEPTING CHEMOTAXIS PROTEIN MCPB"/>
    <property type="match status" value="1"/>
</dbReference>
<dbReference type="InterPro" id="IPR013656">
    <property type="entry name" value="PAS_4"/>
</dbReference>
<protein>
    <recommendedName>
        <fullName evidence="4">Methyl-accepting transducer domain-containing protein</fullName>
    </recommendedName>
</protein>
<evidence type="ECO:0000259" key="4">
    <source>
        <dbReference type="PROSITE" id="PS50111"/>
    </source>
</evidence>
<keyword evidence="6" id="KW-1185">Reference proteome</keyword>
<evidence type="ECO:0000256" key="2">
    <source>
        <dbReference type="ARBA" id="ARBA00029447"/>
    </source>
</evidence>
<accession>A0A8J3YWQ9</accession>
<dbReference type="PRINTS" id="PR00260">
    <property type="entry name" value="CHEMTRNSDUCR"/>
</dbReference>
<organism evidence="5 6">
    <name type="scientific">Virgisporangium aliadipatigenens</name>
    <dbReference type="NCBI Taxonomy" id="741659"/>
    <lineage>
        <taxon>Bacteria</taxon>
        <taxon>Bacillati</taxon>
        <taxon>Actinomycetota</taxon>
        <taxon>Actinomycetes</taxon>
        <taxon>Micromonosporales</taxon>
        <taxon>Micromonosporaceae</taxon>
        <taxon>Virgisporangium</taxon>
    </lineage>
</organism>
<sequence length="352" mass="37263">MPQLGGNPVDRGAMGLFTARGTGRAEPGFTGPLDDPRFVRAVLDSVQANIFVTDADFTIMHVNPRAVATLQNLAGPLARIGLRPETLVGEDLAKLHPHPNDLRHQLTDPHRNMVSTLLEFAGATIGTQISRILDDVGKCVGYTVAWADITERRATDQRAQDDTQEVSAVLATVAGASEELAATASEIARHASDASQTVAEAISTVRAANETMVQLGEASGRINEIVKTITQVADQTNLLALNATIEAARAGEAGKGFAVVAGEVKELSKQTKSATERINEMIGQVQSLSNAAVEAIAEISHIVVKVDEKQRSIAETVDQQTSTTRDISANLAVAADRAKVMANFVESKNTGV</sequence>
<dbReference type="AlphaFoldDB" id="A0A8J3YWQ9"/>
<dbReference type="Proteomes" id="UP000619260">
    <property type="component" value="Unassembled WGS sequence"/>
</dbReference>
<dbReference type="GO" id="GO:0006935">
    <property type="term" value="P:chemotaxis"/>
    <property type="evidence" value="ECO:0007669"/>
    <property type="project" value="InterPro"/>
</dbReference>
<reference evidence="5" key="1">
    <citation type="submission" date="2021-01" db="EMBL/GenBank/DDBJ databases">
        <title>Whole genome shotgun sequence of Virgisporangium aliadipatigenens NBRC 105644.</title>
        <authorList>
            <person name="Komaki H."/>
            <person name="Tamura T."/>
        </authorList>
    </citation>
    <scope>NUCLEOTIDE SEQUENCE</scope>
    <source>
        <strain evidence="5">NBRC 105644</strain>
    </source>
</reference>
<name>A0A8J3YWQ9_9ACTN</name>
<dbReference type="GO" id="GO:0007165">
    <property type="term" value="P:signal transduction"/>
    <property type="evidence" value="ECO:0007669"/>
    <property type="project" value="UniProtKB-KW"/>
</dbReference>
<dbReference type="Pfam" id="PF08448">
    <property type="entry name" value="PAS_4"/>
    <property type="match status" value="1"/>
</dbReference>
<dbReference type="PROSITE" id="PS50111">
    <property type="entry name" value="CHEMOTAXIS_TRANSDUC_2"/>
    <property type="match status" value="1"/>
</dbReference>
<gene>
    <name evidence="5" type="ORF">Val02_80710</name>
</gene>